<dbReference type="Proteomes" id="UP000053825">
    <property type="component" value="Unassembled WGS sequence"/>
</dbReference>
<evidence type="ECO:0000313" key="1">
    <source>
        <dbReference type="EMBL" id="KOC70504.1"/>
    </source>
</evidence>
<dbReference type="AlphaFoldDB" id="A0A0L7RI54"/>
<gene>
    <name evidence="1" type="ORF">WH47_00649</name>
</gene>
<protein>
    <submittedName>
        <fullName evidence="1">Uncharacterized protein</fullName>
    </submittedName>
</protein>
<proteinExistence type="predicted"/>
<accession>A0A0L7RI54</accession>
<name>A0A0L7RI54_9HYME</name>
<sequence length="169" mass="18589">MIRIPGNVVFRRLLTPLFNTYVRGLSIGSQSGIAAILAMDSLGASSRLIGRPSGDLEKKGGRLLVLLHQYCGGECPRAAKGGCCFLRTGWSRKTKREGSSPRSRQAFQNKEPRCCFTGGQYVNQWLAVVTMSRPRRSASLRATFLNLRHCHQIDYLLTATTSHKGSSST</sequence>
<reference evidence="1 2" key="1">
    <citation type="submission" date="2015-07" db="EMBL/GenBank/DDBJ databases">
        <title>The genome of Habropoda laboriosa.</title>
        <authorList>
            <person name="Pan H."/>
            <person name="Kapheim K."/>
        </authorList>
    </citation>
    <scope>NUCLEOTIDE SEQUENCE [LARGE SCALE GENOMIC DNA]</scope>
    <source>
        <strain evidence="1">0110345459</strain>
    </source>
</reference>
<evidence type="ECO:0000313" key="2">
    <source>
        <dbReference type="Proteomes" id="UP000053825"/>
    </source>
</evidence>
<organism evidence="1 2">
    <name type="scientific">Habropoda laboriosa</name>
    <dbReference type="NCBI Taxonomy" id="597456"/>
    <lineage>
        <taxon>Eukaryota</taxon>
        <taxon>Metazoa</taxon>
        <taxon>Ecdysozoa</taxon>
        <taxon>Arthropoda</taxon>
        <taxon>Hexapoda</taxon>
        <taxon>Insecta</taxon>
        <taxon>Pterygota</taxon>
        <taxon>Neoptera</taxon>
        <taxon>Endopterygota</taxon>
        <taxon>Hymenoptera</taxon>
        <taxon>Apocrita</taxon>
        <taxon>Aculeata</taxon>
        <taxon>Apoidea</taxon>
        <taxon>Anthophila</taxon>
        <taxon>Apidae</taxon>
        <taxon>Habropoda</taxon>
    </lineage>
</organism>
<dbReference type="EMBL" id="KQ414588">
    <property type="protein sequence ID" value="KOC70504.1"/>
    <property type="molecule type" value="Genomic_DNA"/>
</dbReference>
<keyword evidence="2" id="KW-1185">Reference proteome</keyword>